<comment type="caution">
    <text evidence="3">The sequence shown here is derived from an EMBL/GenBank/DDBJ whole genome shotgun (WGS) entry which is preliminary data.</text>
</comment>
<dbReference type="GO" id="GO:0004252">
    <property type="term" value="F:serine-type endopeptidase activity"/>
    <property type="evidence" value="ECO:0007669"/>
    <property type="project" value="InterPro"/>
</dbReference>
<dbReference type="RefSeq" id="WP_148454914.1">
    <property type="nucleotide sequence ID" value="NZ_VSFC01000037.1"/>
</dbReference>
<dbReference type="GO" id="GO:0006508">
    <property type="term" value="P:proteolysis"/>
    <property type="evidence" value="ECO:0007669"/>
    <property type="project" value="UniProtKB-KW"/>
</dbReference>
<dbReference type="InterPro" id="IPR001254">
    <property type="entry name" value="Trypsin_dom"/>
</dbReference>
<protein>
    <submittedName>
        <fullName evidence="3">Trypsin-like serine protease</fullName>
    </submittedName>
</protein>
<dbReference type="Gene3D" id="2.40.10.10">
    <property type="entry name" value="Trypsin-like serine proteases"/>
    <property type="match status" value="1"/>
</dbReference>
<accession>A0A5D0GCL6</accession>
<name>A0A5D0GCL6_9FLAO</name>
<dbReference type="Proteomes" id="UP000324550">
    <property type="component" value="Unassembled WGS sequence"/>
</dbReference>
<dbReference type="InterPro" id="IPR001314">
    <property type="entry name" value="Peptidase_S1A"/>
</dbReference>
<proteinExistence type="predicted"/>
<dbReference type="InterPro" id="IPR051487">
    <property type="entry name" value="Ser/Thr_Proteases_Immune/Dev"/>
</dbReference>
<dbReference type="Pfam" id="PF00089">
    <property type="entry name" value="Trypsin"/>
    <property type="match status" value="1"/>
</dbReference>
<dbReference type="PROSITE" id="PS50240">
    <property type="entry name" value="TRYPSIN_DOM"/>
    <property type="match status" value="1"/>
</dbReference>
<dbReference type="AlphaFoldDB" id="A0A5D0GCL6"/>
<dbReference type="EMBL" id="VSFC01000037">
    <property type="protein sequence ID" value="TYA55502.1"/>
    <property type="molecule type" value="Genomic_DNA"/>
</dbReference>
<feature type="domain" description="Peptidase S1" evidence="2">
    <location>
        <begin position="21"/>
        <end position="265"/>
    </location>
</feature>
<dbReference type="InterPro" id="IPR009003">
    <property type="entry name" value="Peptidase_S1_PA"/>
</dbReference>
<dbReference type="PANTHER" id="PTHR24256">
    <property type="entry name" value="TRYPTASE-RELATED"/>
    <property type="match status" value="1"/>
</dbReference>
<evidence type="ECO:0000313" key="3">
    <source>
        <dbReference type="EMBL" id="TYA55502.1"/>
    </source>
</evidence>
<keyword evidence="1" id="KW-1015">Disulfide bond</keyword>
<keyword evidence="3" id="KW-0378">Hydrolase</keyword>
<sequence length="267" mass="30384">MKIILVFICFLIPILVQPNPIIQRHDVSESDYIVEENAPGFMIDLPHEGHGVLISEQWILTVAHTIFYDYRNKKLTINGSEYVIQEVIIHPNYVKDIPEAYLSGDSKPFMKFLYSRSDIALIKLSEPVKNSNPIELYTNRNEKDQIIEIYGKGATGNGLTGEQQDTRANQTLRFCRNVVTGSDENWLTYVFDPPQNAIELEGMHGSGDSGGPSIIYVNKKPYLAGLSSWQYWDGDLSDFKAGLYGTTAYQTRVSSYIDWINNYIKNR</sequence>
<keyword evidence="4" id="KW-1185">Reference proteome</keyword>
<reference evidence="3 4" key="1">
    <citation type="submission" date="2019-08" db="EMBL/GenBank/DDBJ databases">
        <title>Formosa sediminis sp. nov., isolated from marine sediment.</title>
        <authorList>
            <person name="Cao W.R."/>
        </authorList>
    </citation>
    <scope>NUCLEOTIDE SEQUENCE [LARGE SCALE GENOMIC DNA]</scope>
    <source>
        <strain evidence="3 4">1494</strain>
    </source>
</reference>
<evidence type="ECO:0000313" key="4">
    <source>
        <dbReference type="Proteomes" id="UP000324550"/>
    </source>
</evidence>
<organism evidence="3 4">
    <name type="scientific">Formosa maritima</name>
    <dbReference type="NCBI Taxonomy" id="2592046"/>
    <lineage>
        <taxon>Bacteria</taxon>
        <taxon>Pseudomonadati</taxon>
        <taxon>Bacteroidota</taxon>
        <taxon>Flavobacteriia</taxon>
        <taxon>Flavobacteriales</taxon>
        <taxon>Flavobacteriaceae</taxon>
        <taxon>Formosa</taxon>
    </lineage>
</organism>
<dbReference type="PRINTS" id="PR00722">
    <property type="entry name" value="CHYMOTRYPSIN"/>
</dbReference>
<keyword evidence="3" id="KW-0645">Protease</keyword>
<dbReference type="OrthoDB" id="9813836at2"/>
<evidence type="ECO:0000259" key="2">
    <source>
        <dbReference type="PROSITE" id="PS50240"/>
    </source>
</evidence>
<gene>
    <name evidence="3" type="ORF">FVF61_07430</name>
</gene>
<dbReference type="SMART" id="SM00020">
    <property type="entry name" value="Tryp_SPc"/>
    <property type="match status" value="1"/>
</dbReference>
<dbReference type="InterPro" id="IPR043504">
    <property type="entry name" value="Peptidase_S1_PA_chymotrypsin"/>
</dbReference>
<evidence type="ECO:0000256" key="1">
    <source>
        <dbReference type="ARBA" id="ARBA00023157"/>
    </source>
</evidence>
<dbReference type="SUPFAM" id="SSF50494">
    <property type="entry name" value="Trypsin-like serine proteases"/>
    <property type="match status" value="1"/>
</dbReference>